<protein>
    <submittedName>
        <fullName evidence="1">Uncharacterized protein</fullName>
    </submittedName>
</protein>
<organism evidence="1 2">
    <name type="scientific">Protopolystoma xenopodis</name>
    <dbReference type="NCBI Taxonomy" id="117903"/>
    <lineage>
        <taxon>Eukaryota</taxon>
        <taxon>Metazoa</taxon>
        <taxon>Spiralia</taxon>
        <taxon>Lophotrochozoa</taxon>
        <taxon>Platyhelminthes</taxon>
        <taxon>Monogenea</taxon>
        <taxon>Polyopisthocotylea</taxon>
        <taxon>Polystomatidea</taxon>
        <taxon>Polystomatidae</taxon>
        <taxon>Protopolystoma</taxon>
    </lineage>
</organism>
<keyword evidence="2" id="KW-1185">Reference proteome</keyword>
<proteinExistence type="predicted"/>
<reference evidence="1" key="1">
    <citation type="submission" date="2018-11" db="EMBL/GenBank/DDBJ databases">
        <authorList>
            <consortium name="Pathogen Informatics"/>
        </authorList>
    </citation>
    <scope>NUCLEOTIDE SEQUENCE</scope>
</reference>
<gene>
    <name evidence="1" type="ORF">PXEA_LOCUS13022</name>
</gene>
<evidence type="ECO:0000313" key="1">
    <source>
        <dbReference type="EMBL" id="VEL19582.1"/>
    </source>
</evidence>
<sequence length="87" mass="10283">MGTERNCERIGNRVSFWTKLVEDVQFYETIDFTPPQYRRFSPVVTPGVFTWQRSLVGERVEPEWNPSSRHSGPVYVKVMVNIPRHTR</sequence>
<comment type="caution">
    <text evidence="1">The sequence shown here is derived from an EMBL/GenBank/DDBJ whole genome shotgun (WGS) entry which is preliminary data.</text>
</comment>
<accession>A0A3S5BUY9</accession>
<evidence type="ECO:0000313" key="2">
    <source>
        <dbReference type="Proteomes" id="UP000784294"/>
    </source>
</evidence>
<name>A0A3S5BUY9_9PLAT</name>
<dbReference type="EMBL" id="CAAALY010042224">
    <property type="protein sequence ID" value="VEL19582.1"/>
    <property type="molecule type" value="Genomic_DNA"/>
</dbReference>
<dbReference type="AlphaFoldDB" id="A0A3S5BUY9"/>
<dbReference type="Proteomes" id="UP000784294">
    <property type="component" value="Unassembled WGS sequence"/>
</dbReference>